<keyword evidence="7" id="KW-1185">Reference proteome</keyword>
<evidence type="ECO:0000256" key="2">
    <source>
        <dbReference type="SAM" id="MobiDB-lite"/>
    </source>
</evidence>
<dbReference type="Pfam" id="PF23164">
    <property type="entry name" value="UBL_AVO1"/>
    <property type="match status" value="1"/>
</dbReference>
<accession>A0A9P8QCH8</accession>
<dbReference type="GO" id="GO:0038203">
    <property type="term" value="P:TORC2 signaling"/>
    <property type="evidence" value="ECO:0007669"/>
    <property type="project" value="TreeGrafter"/>
</dbReference>
<reference evidence="6" key="1">
    <citation type="journal article" date="2021" name="Open Biol.">
        <title>Shared evolutionary footprints suggest mitochondrial oxidative damage underlies multiple complex I losses in fungi.</title>
        <authorList>
            <person name="Schikora-Tamarit M.A."/>
            <person name="Marcet-Houben M."/>
            <person name="Nosek J."/>
            <person name="Gabaldon T."/>
        </authorList>
    </citation>
    <scope>NUCLEOTIDE SEQUENCE</scope>
    <source>
        <strain evidence="6">CBS2887</strain>
    </source>
</reference>
<comment type="similarity">
    <text evidence="1">Belongs to the SIN1 family.</text>
</comment>
<dbReference type="GO" id="GO:0005886">
    <property type="term" value="C:plasma membrane"/>
    <property type="evidence" value="ECO:0007669"/>
    <property type="project" value="TreeGrafter"/>
</dbReference>
<dbReference type="InterPro" id="IPR056385">
    <property type="entry name" value="UBL_AVO1/Sin1"/>
</dbReference>
<evidence type="ECO:0000313" key="7">
    <source>
        <dbReference type="Proteomes" id="UP000774326"/>
    </source>
</evidence>
<evidence type="ECO:0000313" key="6">
    <source>
        <dbReference type="EMBL" id="KAH3688532.1"/>
    </source>
</evidence>
<evidence type="ECO:0000256" key="1">
    <source>
        <dbReference type="ARBA" id="ARBA00009407"/>
    </source>
</evidence>
<feature type="domain" description="AVO1/Sin1 ubiquitin-like" evidence="5">
    <location>
        <begin position="729"/>
        <end position="801"/>
    </location>
</feature>
<name>A0A9P8QCH8_WICPI</name>
<feature type="region of interest" description="Disordered" evidence="2">
    <location>
        <begin position="666"/>
        <end position="685"/>
    </location>
</feature>
<feature type="region of interest" description="Disordered" evidence="2">
    <location>
        <begin position="827"/>
        <end position="891"/>
    </location>
</feature>
<evidence type="ECO:0000259" key="4">
    <source>
        <dbReference type="Pfam" id="PF16979"/>
    </source>
</evidence>
<dbReference type="Gene3D" id="2.30.29.30">
    <property type="entry name" value="Pleckstrin-homology domain (PH domain)/Phosphotyrosine-binding domain (PTB)"/>
    <property type="match status" value="1"/>
</dbReference>
<feature type="region of interest" description="Disordered" evidence="2">
    <location>
        <begin position="206"/>
        <end position="290"/>
    </location>
</feature>
<dbReference type="AlphaFoldDB" id="A0A9P8QCH8"/>
<dbReference type="InterPro" id="IPR008828">
    <property type="entry name" value="Sin1/Avo1"/>
</dbReference>
<feature type="domain" description="SIN1-type PH" evidence="4">
    <location>
        <begin position="895"/>
        <end position="1012"/>
    </location>
</feature>
<dbReference type="GO" id="GO:0005737">
    <property type="term" value="C:cytoplasm"/>
    <property type="evidence" value="ECO:0007669"/>
    <property type="project" value="TreeGrafter"/>
</dbReference>
<dbReference type="Pfam" id="PF16979">
    <property type="entry name" value="SIN1_PH"/>
    <property type="match status" value="1"/>
</dbReference>
<evidence type="ECO:0000259" key="3">
    <source>
        <dbReference type="Pfam" id="PF16978"/>
    </source>
</evidence>
<feature type="compositionally biased region" description="Polar residues" evidence="2">
    <location>
        <begin position="840"/>
        <end position="859"/>
    </location>
</feature>
<dbReference type="OrthoDB" id="241990at2759"/>
<comment type="caution">
    <text evidence="6">The sequence shown here is derived from an EMBL/GenBank/DDBJ whole genome shotgun (WGS) entry which is preliminary data.</text>
</comment>
<evidence type="ECO:0000259" key="5">
    <source>
        <dbReference type="Pfam" id="PF23164"/>
    </source>
</evidence>
<dbReference type="GO" id="GO:0031932">
    <property type="term" value="C:TORC2 complex"/>
    <property type="evidence" value="ECO:0007669"/>
    <property type="project" value="InterPro"/>
</dbReference>
<dbReference type="PANTHER" id="PTHR13335">
    <property type="entry name" value="TARGET OF RAPAMYCIN COMPLEX 2 SUBUNIT MAPKAP1"/>
    <property type="match status" value="1"/>
</dbReference>
<evidence type="ECO:0008006" key="8">
    <source>
        <dbReference type="Google" id="ProtNLM"/>
    </source>
</evidence>
<reference evidence="6" key="2">
    <citation type="submission" date="2021-01" db="EMBL/GenBank/DDBJ databases">
        <authorList>
            <person name="Schikora-Tamarit M.A."/>
        </authorList>
    </citation>
    <scope>NUCLEOTIDE SEQUENCE</scope>
    <source>
        <strain evidence="6">CBS2887</strain>
    </source>
</reference>
<protein>
    <recommendedName>
        <fullName evidence="8">Stress-activated map kinase-interacting protein 1</fullName>
    </recommendedName>
</protein>
<dbReference type="InterPro" id="IPR031567">
    <property type="entry name" value="CRIM_dom"/>
</dbReference>
<dbReference type="GO" id="GO:0005546">
    <property type="term" value="F:phosphatidylinositol-4,5-bisphosphate binding"/>
    <property type="evidence" value="ECO:0007669"/>
    <property type="project" value="TreeGrafter"/>
</dbReference>
<dbReference type="Proteomes" id="UP000774326">
    <property type="component" value="Unassembled WGS sequence"/>
</dbReference>
<feature type="compositionally biased region" description="Low complexity" evidence="2">
    <location>
        <begin position="668"/>
        <end position="685"/>
    </location>
</feature>
<feature type="compositionally biased region" description="Low complexity" evidence="2">
    <location>
        <begin position="869"/>
        <end position="883"/>
    </location>
</feature>
<organism evidence="6 7">
    <name type="scientific">Wickerhamomyces pijperi</name>
    <name type="common">Yeast</name>
    <name type="synonym">Pichia pijperi</name>
    <dbReference type="NCBI Taxonomy" id="599730"/>
    <lineage>
        <taxon>Eukaryota</taxon>
        <taxon>Fungi</taxon>
        <taxon>Dikarya</taxon>
        <taxon>Ascomycota</taxon>
        <taxon>Saccharomycotina</taxon>
        <taxon>Saccharomycetes</taxon>
        <taxon>Phaffomycetales</taxon>
        <taxon>Wickerhamomycetaceae</taxon>
        <taxon>Wickerhamomyces</taxon>
    </lineage>
</organism>
<proteinExistence type="inferred from homology"/>
<feature type="compositionally biased region" description="Acidic residues" evidence="2">
    <location>
        <begin position="250"/>
        <end position="278"/>
    </location>
</feature>
<sequence>MALPRSTDEIINELRSRFLRSKQINSTSEAEHRHCRIIQPHILDPDDYDEGNENIQYILTRAESPPIPINVLESSDLVRRLKSEQDIKPKVLQNEEIRDQEQSTTTVLTPPFGKIDTETEIETLTHSLKTTHPVEDEVDRREGSLVTLKLNPVATRTSTAVSANISLNSQITNTNSSTISKPSKANDALSTINTAQKKLVPNFSKLFRGATGDSKKETKRRTSSSSSSVSSRRKSSSSTFQLGYNHDDSFDSPDDEDYSDDEEEEDEDDDYDQEENEGSENTKNTKPKPNEIVLDQKYNNLGQLASYNSQQGHLDGGDDDSRYLLFENDGTDNDSEDSDDAFLLDSDFSVNEQGIEPLHDIRNTFDDKSQNILYHSNLSRSLGLNLPSSFVRSTFVRNVDEHGNVLNLVRVGKDNRKRRSERRGTGTGMGAVGMMSARTLGLSPSSVGLSAGSSLSEFDSDIFDEKEVHDINKESTLQITKRELPSASTYKSQTLPHKSNLTSMIKTTVKASSVNPLVYFNFVDGDSIKDTNQTIKLIVHLPPKKLTNTVELVIRKDVSVFEVIGFIIWKLTGDGDKNDSKAEIFETGEGEKDLRNPNQWSLSMFDEDDYEDSDDEPDADEFTLLDRLKIIGSYGIDEVALNRVAAAEFNKNELRTPMPLLEENSADVSMQTSESSTNSSNPVNTSTTVYNYSSMLEQNLHQKQQQNQQLYELDDTRSVELHVVDYEGLSSEVSLKLQMTNKIEDILHSYAVLKHVNPADYNLKLKHETRFYLNSKDTISSLDGYYFIQVISKIKCHELGLLEKPIDPSQNQLPMLTADFTLQTLRPSHQPQEQEESAAPPNQTTQGQRLKNFSNSITMNKLRKPPPLQQQQHQTNSSASTSQLDSSFNPPTTAQYHKYKVWRRLPMSFISRHERTFAIDGEYIYILPSDTKYEKNFLQDQKYKSNHTLKTINCHISSLKTCKISKRNPQNFKIVLIRQPTGTNSTGLKRYDFEATSSKEALEIVNRLKAAVNYYKMNGNMANSGSGIASGVK</sequence>
<dbReference type="PANTHER" id="PTHR13335:SF1">
    <property type="entry name" value="TARGET OF RAPAMYCIN COMPLEX 2 SUBUNIT MAPKAP1"/>
    <property type="match status" value="1"/>
</dbReference>
<dbReference type="EMBL" id="JAEUBG010000296">
    <property type="protein sequence ID" value="KAH3688532.1"/>
    <property type="molecule type" value="Genomic_DNA"/>
</dbReference>
<feature type="domain" description="CRIM" evidence="3">
    <location>
        <begin position="498"/>
        <end position="653"/>
    </location>
</feature>
<gene>
    <name evidence="6" type="ORF">WICPIJ_000482</name>
</gene>
<dbReference type="InterPro" id="IPR011993">
    <property type="entry name" value="PH-like_dom_sf"/>
</dbReference>
<dbReference type="InterPro" id="IPR031313">
    <property type="entry name" value="Sin1_PH_dom"/>
</dbReference>
<dbReference type="Pfam" id="PF16978">
    <property type="entry name" value="CRIM"/>
    <property type="match status" value="1"/>
</dbReference>